<feature type="compositionally biased region" description="Acidic residues" evidence="1">
    <location>
        <begin position="415"/>
        <end position="427"/>
    </location>
</feature>
<feature type="region of interest" description="Disordered" evidence="1">
    <location>
        <begin position="346"/>
        <end position="377"/>
    </location>
</feature>
<evidence type="ECO:0000313" key="4">
    <source>
        <dbReference type="Proteomes" id="UP001152797"/>
    </source>
</evidence>
<organism evidence="2">
    <name type="scientific">Cladocopium goreaui</name>
    <dbReference type="NCBI Taxonomy" id="2562237"/>
    <lineage>
        <taxon>Eukaryota</taxon>
        <taxon>Sar</taxon>
        <taxon>Alveolata</taxon>
        <taxon>Dinophyceae</taxon>
        <taxon>Suessiales</taxon>
        <taxon>Symbiodiniaceae</taxon>
        <taxon>Cladocopium</taxon>
    </lineage>
</organism>
<reference evidence="2" key="1">
    <citation type="submission" date="2022-10" db="EMBL/GenBank/DDBJ databases">
        <authorList>
            <person name="Chen Y."/>
            <person name="Dougan E. K."/>
            <person name="Chan C."/>
            <person name="Rhodes N."/>
            <person name="Thang M."/>
        </authorList>
    </citation>
    <scope>NUCLEOTIDE SEQUENCE</scope>
</reference>
<evidence type="ECO:0000313" key="3">
    <source>
        <dbReference type="EMBL" id="CAL1154074.1"/>
    </source>
</evidence>
<feature type="region of interest" description="Disordered" evidence="1">
    <location>
        <begin position="395"/>
        <end position="427"/>
    </location>
</feature>
<comment type="caution">
    <text evidence="2">The sequence shown here is derived from an EMBL/GenBank/DDBJ whole genome shotgun (WGS) entry which is preliminary data.</text>
</comment>
<accession>A0A9P1G4H5</accession>
<feature type="compositionally biased region" description="Basic residues" evidence="1">
    <location>
        <begin position="401"/>
        <end position="411"/>
    </location>
</feature>
<evidence type="ECO:0000256" key="1">
    <source>
        <dbReference type="SAM" id="MobiDB-lite"/>
    </source>
</evidence>
<feature type="region of interest" description="Disordered" evidence="1">
    <location>
        <begin position="82"/>
        <end position="102"/>
    </location>
</feature>
<name>A0A9P1G4H5_9DINO</name>
<evidence type="ECO:0000313" key="2">
    <source>
        <dbReference type="EMBL" id="CAI4000699.1"/>
    </source>
</evidence>
<proteinExistence type="predicted"/>
<reference evidence="3" key="2">
    <citation type="submission" date="2024-04" db="EMBL/GenBank/DDBJ databases">
        <authorList>
            <person name="Chen Y."/>
            <person name="Shah S."/>
            <person name="Dougan E. K."/>
            <person name="Thang M."/>
            <person name="Chan C."/>
        </authorList>
    </citation>
    <scope>NUCLEOTIDE SEQUENCE [LARGE SCALE GENOMIC DNA]</scope>
</reference>
<feature type="region of interest" description="Disordered" evidence="1">
    <location>
        <begin position="1"/>
        <end position="69"/>
    </location>
</feature>
<dbReference type="AlphaFoldDB" id="A0A9P1G4H5"/>
<dbReference type="Proteomes" id="UP001152797">
    <property type="component" value="Unassembled WGS sequence"/>
</dbReference>
<feature type="compositionally biased region" description="Basic and acidic residues" evidence="1">
    <location>
        <begin position="7"/>
        <end position="16"/>
    </location>
</feature>
<sequence>MGVKRNTGKDGKDNGKKVLPKAKMVPTKEKAERGKAPKAAKVKAEEEDSEADVSTSAPSRANSFGSLPSAGWAVMPVRGAAAAEEEPASPAKKKGTARAALRKAEKPKAAGKFSACPVCQKLPDALPAGAWDQYDAKGNPIGHGCRVHMQTFRLGWPHKEESELVELYHSKSEDGKEFRAAVTAASSIMSVMIKKDSLPFILPEAKVQYERSYESELFYEVAFMTESDIGKIWPGLTSKSLKLPKPVAMVLEDGSGTVSGWHLQLWGLDPMIAQCLRRVRVSTKLSVSHLDTLLSGSTQIRPGQGKDVLQLALSGQTRTTAEKAAGRGHVMTFSTLSDRAKEIQAAEEMEEDENGMEDQEQPESEDESAASEEADDDAVEIVPPAAPAFSLGALAESAPAKTKKPPAKRPKLSGPEDEADIADIDDGGDSDEVWQAIQSDTLLMQVAKGLGSATNSLLGLLPAKTFEDGMKVGKQLRGASTLQKKLQGMRSPLAALLESRIVLIERCQVLQHKKLKQVPRGELTSHVEAVQRAKVQLPLRIRLDLLELQVDFAMHDLFEMPQGDFKEVRSRVDAITKKFHWWIPGQPLDELNLTSAAVLQAASDIAETKRLNGVISEDDFAEEEQKAQEVMAECLMEAFGCSAFLVGVGDPAKHRSRLMALLDSFADLANECSAYRAEQDLEDIALGNVLERIGACAKGLLAMANVQPGHKGSTAQHAQKIRSYAGSHLFEATLRDVIASNPAWNRMYDDLVAKGAGSVTHSPELQSLTSKVEGVHMEETSESDAAVVFRTCVERLPVLKRNMRSTACADLEKLLYKQAVLAAREIEKEVKCGLGFFDSVTEVLSMFKDTPGVVQMLTKLDGLKASSMSVLCTKEIATMVDAYPESFGDDIPEQLDSYLKRLMPAMRQIEKVGQPDLHKKMKRVFWWHLRRLNVLFQDLEFTGHQSIILALKELLGKLDPTLEKLGSDGFEAFDKNKIEWMNLSLDGFLSSRELAVALVAFSELDAAAKNKKETYTQLAKVAKAAQVIADRLREVETDLEAITLGEHSVTQWSWLEKMDDRLTCDELRDAFQLREAVLMNEVADAQRAMHVAARGMADPHGDSNWKNGLQNETPLNRVLQASKEDGGLTSIDGAAFAAELTRLEEAIKAARDFQKQTKVLEIMKHRDAWADLNVSEKIMGYGKTLKAEGMLCTTLAQLKPGASSATVKWAKDVLRDVLGDIASNSMMEENVHPALLSESRKLIAKNKDD</sequence>
<dbReference type="EMBL" id="CAMXCT010002824">
    <property type="protein sequence ID" value="CAI4000699.1"/>
    <property type="molecule type" value="Genomic_DNA"/>
</dbReference>
<feature type="compositionally biased region" description="Basic and acidic residues" evidence="1">
    <location>
        <begin position="26"/>
        <end position="35"/>
    </location>
</feature>
<gene>
    <name evidence="2" type="ORF">C1SCF055_LOCUS26803</name>
</gene>
<protein>
    <submittedName>
        <fullName evidence="2">Uncharacterized protein</fullName>
    </submittedName>
</protein>
<feature type="compositionally biased region" description="Polar residues" evidence="1">
    <location>
        <begin position="55"/>
        <end position="66"/>
    </location>
</feature>
<dbReference type="EMBL" id="CAMXCT020002824">
    <property type="protein sequence ID" value="CAL1154074.1"/>
    <property type="molecule type" value="Genomic_DNA"/>
</dbReference>
<dbReference type="EMBL" id="CAMXCT030002824">
    <property type="protein sequence ID" value="CAL4788011.1"/>
    <property type="molecule type" value="Genomic_DNA"/>
</dbReference>
<keyword evidence="4" id="KW-1185">Reference proteome</keyword>
<dbReference type="OrthoDB" id="461059at2759"/>